<name>A0ABD1YZS7_9MARC</name>
<dbReference type="AlphaFoldDB" id="A0ABD1YZS7"/>
<dbReference type="Proteomes" id="UP001605036">
    <property type="component" value="Unassembled WGS sequence"/>
</dbReference>
<organism evidence="2 3">
    <name type="scientific">Riccia fluitans</name>
    <dbReference type="NCBI Taxonomy" id="41844"/>
    <lineage>
        <taxon>Eukaryota</taxon>
        <taxon>Viridiplantae</taxon>
        <taxon>Streptophyta</taxon>
        <taxon>Embryophyta</taxon>
        <taxon>Marchantiophyta</taxon>
        <taxon>Marchantiopsida</taxon>
        <taxon>Marchantiidae</taxon>
        <taxon>Marchantiales</taxon>
        <taxon>Ricciaceae</taxon>
        <taxon>Riccia</taxon>
    </lineage>
</organism>
<feature type="chain" id="PRO_5044881847" evidence="1">
    <location>
        <begin position="24"/>
        <end position="98"/>
    </location>
</feature>
<keyword evidence="1" id="KW-0732">Signal</keyword>
<comment type="caution">
    <text evidence="2">The sequence shown here is derived from an EMBL/GenBank/DDBJ whole genome shotgun (WGS) entry which is preliminary data.</text>
</comment>
<evidence type="ECO:0000313" key="3">
    <source>
        <dbReference type="Proteomes" id="UP001605036"/>
    </source>
</evidence>
<feature type="signal peptide" evidence="1">
    <location>
        <begin position="1"/>
        <end position="23"/>
    </location>
</feature>
<accession>A0ABD1YZS7</accession>
<protein>
    <submittedName>
        <fullName evidence="2">Uncharacterized protein</fullName>
    </submittedName>
</protein>
<proteinExistence type="predicted"/>
<evidence type="ECO:0000256" key="1">
    <source>
        <dbReference type="SAM" id="SignalP"/>
    </source>
</evidence>
<gene>
    <name evidence="2" type="ORF">R1flu_007768</name>
</gene>
<reference evidence="2 3" key="1">
    <citation type="submission" date="2024-09" db="EMBL/GenBank/DDBJ databases">
        <title>Chromosome-scale assembly of Riccia fluitans.</title>
        <authorList>
            <person name="Paukszto L."/>
            <person name="Sawicki J."/>
            <person name="Karawczyk K."/>
            <person name="Piernik-Szablinska J."/>
            <person name="Szczecinska M."/>
            <person name="Mazdziarz M."/>
        </authorList>
    </citation>
    <scope>NUCLEOTIDE SEQUENCE [LARGE SCALE GENOMIC DNA]</scope>
    <source>
        <strain evidence="2">Rf_01</strain>
        <tissue evidence="2">Aerial parts of the thallus</tissue>
    </source>
</reference>
<sequence length="98" mass="10893">MATTLKATVLVLFFRFSFFVAAGLDFSGTGFDPKDLESEDNLRALYDGEAAKQDRLRSNPGEKKVRSAILKDKSNLEYIHENKNKITGLQGLDCGFDS</sequence>
<dbReference type="EMBL" id="JBHFFA010000003">
    <property type="protein sequence ID" value="KAL2636289.1"/>
    <property type="molecule type" value="Genomic_DNA"/>
</dbReference>
<evidence type="ECO:0000313" key="2">
    <source>
        <dbReference type="EMBL" id="KAL2636289.1"/>
    </source>
</evidence>
<keyword evidence="3" id="KW-1185">Reference proteome</keyword>